<dbReference type="HOGENOM" id="CLU_2881993_0_0_6"/>
<evidence type="ECO:0000313" key="2">
    <source>
        <dbReference type="Proteomes" id="UP000003789"/>
    </source>
</evidence>
<comment type="caution">
    <text evidence="1">The sequence shown here is derived from an EMBL/GenBank/DDBJ whole genome shotgun (WGS) entry which is preliminary data.</text>
</comment>
<reference evidence="1 2" key="1">
    <citation type="submission" date="2006-03" db="EMBL/GenBank/DDBJ databases">
        <authorList>
            <person name="Bartlett D.H."/>
            <person name="Valle G."/>
            <person name="Lauro F.M."/>
            <person name="Vezzi A."/>
            <person name="Simonato F."/>
            <person name="Eloe E."/>
            <person name="Vitulo N."/>
            <person name="Stratton T.K."/>
            <person name="D'angelo M."/>
            <person name="Ferriera S."/>
            <person name="Johnson J."/>
            <person name="Kravitz S."/>
            <person name="Beeson K."/>
            <person name="Sutton G."/>
            <person name="Rogers Y."/>
            <person name="Friedman R."/>
            <person name="Frazier M."/>
            <person name="Venter J.C."/>
        </authorList>
    </citation>
    <scope>NUCLEOTIDE SEQUENCE [LARGE SCALE GENOMIC DNA]</scope>
    <source>
        <strain evidence="1 2">3TCK</strain>
    </source>
</reference>
<evidence type="ECO:0000313" key="1">
    <source>
        <dbReference type="EMBL" id="EAS44477.1"/>
    </source>
</evidence>
<name>Q1Z7I2_9GAMM</name>
<dbReference type="RefSeq" id="WP_006230896.1">
    <property type="nucleotide sequence ID" value="NZ_CH724135.1"/>
</dbReference>
<organism evidence="1 2">
    <name type="scientific">Photobacterium profundum 3TCK</name>
    <dbReference type="NCBI Taxonomy" id="314280"/>
    <lineage>
        <taxon>Bacteria</taxon>
        <taxon>Pseudomonadati</taxon>
        <taxon>Pseudomonadota</taxon>
        <taxon>Gammaproteobacteria</taxon>
        <taxon>Vibrionales</taxon>
        <taxon>Vibrionaceae</taxon>
        <taxon>Photobacterium</taxon>
    </lineage>
</organism>
<dbReference type="Proteomes" id="UP000003789">
    <property type="component" value="Unassembled WGS sequence"/>
</dbReference>
<dbReference type="AlphaFoldDB" id="Q1Z7I2"/>
<sequence length="63" mass="7294">MTTDNPLTIKTRQLTNGEVKLRQRVNLSAETLVKIDEYREEFKRRYGENATVSLAINQLIEQG</sequence>
<dbReference type="EMBL" id="AAPH01000004">
    <property type="protein sequence ID" value="EAS44477.1"/>
    <property type="molecule type" value="Genomic_DNA"/>
</dbReference>
<gene>
    <name evidence="1" type="ORF">P3TCK_15010</name>
</gene>
<protein>
    <submittedName>
        <fullName evidence="1">Uncharacterized protein</fullName>
    </submittedName>
</protein>
<accession>Q1Z7I2</accession>
<proteinExistence type="predicted"/>